<keyword evidence="5" id="KW-0472">Membrane</keyword>
<dbReference type="GO" id="GO:0016020">
    <property type="term" value="C:membrane"/>
    <property type="evidence" value="ECO:0007669"/>
    <property type="project" value="UniProtKB-SubCell"/>
</dbReference>
<comment type="subcellular location">
    <subcellularLocation>
        <location evidence="1">Membrane</location>
        <topology evidence="1">Multi-pass membrane protein</topology>
    </subcellularLocation>
</comment>
<comment type="caution">
    <text evidence="7">The sequence shown here is derived from an EMBL/GenBank/DDBJ whole genome shotgun (WGS) entry which is preliminary data.</text>
</comment>
<organism evidence="7 8">
    <name type="scientific">Acorus calamus</name>
    <name type="common">Sweet flag</name>
    <dbReference type="NCBI Taxonomy" id="4465"/>
    <lineage>
        <taxon>Eukaryota</taxon>
        <taxon>Viridiplantae</taxon>
        <taxon>Streptophyta</taxon>
        <taxon>Embryophyta</taxon>
        <taxon>Tracheophyta</taxon>
        <taxon>Spermatophyta</taxon>
        <taxon>Magnoliopsida</taxon>
        <taxon>Liliopsida</taxon>
        <taxon>Acoraceae</taxon>
        <taxon>Acorus</taxon>
    </lineage>
</organism>
<proteinExistence type="inferred from homology"/>
<reference evidence="7" key="2">
    <citation type="submission" date="2023-06" db="EMBL/GenBank/DDBJ databases">
        <authorList>
            <person name="Ma L."/>
            <person name="Liu K.-W."/>
            <person name="Li Z."/>
            <person name="Hsiao Y.-Y."/>
            <person name="Qi Y."/>
            <person name="Fu T."/>
            <person name="Tang G."/>
            <person name="Zhang D."/>
            <person name="Sun W.-H."/>
            <person name="Liu D.-K."/>
            <person name="Li Y."/>
            <person name="Chen G.-Z."/>
            <person name="Liu X.-D."/>
            <person name="Liao X.-Y."/>
            <person name="Jiang Y.-T."/>
            <person name="Yu X."/>
            <person name="Hao Y."/>
            <person name="Huang J."/>
            <person name="Zhao X.-W."/>
            <person name="Ke S."/>
            <person name="Chen Y.-Y."/>
            <person name="Wu W.-L."/>
            <person name="Hsu J.-L."/>
            <person name="Lin Y.-F."/>
            <person name="Huang M.-D."/>
            <person name="Li C.-Y."/>
            <person name="Huang L."/>
            <person name="Wang Z.-W."/>
            <person name="Zhao X."/>
            <person name="Zhong W.-Y."/>
            <person name="Peng D.-H."/>
            <person name="Ahmad S."/>
            <person name="Lan S."/>
            <person name="Zhang J.-S."/>
            <person name="Tsai W.-C."/>
            <person name="Van De Peer Y."/>
            <person name="Liu Z.-J."/>
        </authorList>
    </citation>
    <scope>NUCLEOTIDE SEQUENCE</scope>
    <source>
        <strain evidence="7">CP</strain>
        <tissue evidence="7">Leaves</tissue>
    </source>
</reference>
<evidence type="ECO:0000256" key="4">
    <source>
        <dbReference type="ARBA" id="ARBA00022989"/>
    </source>
</evidence>
<evidence type="ECO:0000256" key="2">
    <source>
        <dbReference type="ARBA" id="ARBA00007620"/>
    </source>
</evidence>
<dbReference type="AlphaFoldDB" id="A0AAV9DVK5"/>
<evidence type="ECO:0000313" key="8">
    <source>
        <dbReference type="Proteomes" id="UP001180020"/>
    </source>
</evidence>
<evidence type="ECO:0000256" key="5">
    <source>
        <dbReference type="ARBA" id="ARBA00023136"/>
    </source>
</evidence>
<comment type="similarity">
    <text evidence="2">Belongs to the fatty acid desaturase CarF family.</text>
</comment>
<name>A0AAV9DVK5_ACOCL</name>
<sequence>MFTLPPTHPALVPTTTTTHHRARITSAALTQPNLSVSADDDQTSLRSTWSHRAWVSTGCASVLVPLADSLASLTDPASCAESALAVLVGYALADLGTGIYHWAIDNYGDASTPVFVLPIEAVLLAHGGHPAAQAFVGACAGCVMFSQQFHAWAHGTRSRLPKAVVALQEAGVLVSRAEHARHHRAPYDGNYCIVSGLWNRVLDESRFFEAAEMVVFLRFGVRPRSWDETAAEWMEETGSDS</sequence>
<keyword evidence="3" id="KW-0812">Transmembrane</keyword>
<keyword evidence="4" id="KW-1133">Transmembrane helix</keyword>
<protein>
    <recommendedName>
        <fullName evidence="6">Lipid desaturase domain-containing protein</fullName>
    </recommendedName>
</protein>
<dbReference type="Proteomes" id="UP001180020">
    <property type="component" value="Unassembled WGS sequence"/>
</dbReference>
<dbReference type="EMBL" id="JAUJYO010000011">
    <property type="protein sequence ID" value="KAK1304991.1"/>
    <property type="molecule type" value="Genomic_DNA"/>
</dbReference>
<evidence type="ECO:0000313" key="7">
    <source>
        <dbReference type="EMBL" id="KAK1304991.1"/>
    </source>
</evidence>
<evidence type="ECO:0000259" key="6">
    <source>
        <dbReference type="Pfam" id="PF10520"/>
    </source>
</evidence>
<reference evidence="7" key="1">
    <citation type="journal article" date="2023" name="Nat. Commun.">
        <title>Diploid and tetraploid genomes of Acorus and the evolution of monocots.</title>
        <authorList>
            <person name="Ma L."/>
            <person name="Liu K.W."/>
            <person name="Li Z."/>
            <person name="Hsiao Y.Y."/>
            <person name="Qi Y."/>
            <person name="Fu T."/>
            <person name="Tang G.D."/>
            <person name="Zhang D."/>
            <person name="Sun W.H."/>
            <person name="Liu D.K."/>
            <person name="Li Y."/>
            <person name="Chen G.Z."/>
            <person name="Liu X.D."/>
            <person name="Liao X.Y."/>
            <person name="Jiang Y.T."/>
            <person name="Yu X."/>
            <person name="Hao Y."/>
            <person name="Huang J."/>
            <person name="Zhao X.W."/>
            <person name="Ke S."/>
            <person name="Chen Y.Y."/>
            <person name="Wu W.L."/>
            <person name="Hsu J.L."/>
            <person name="Lin Y.F."/>
            <person name="Huang M.D."/>
            <person name="Li C.Y."/>
            <person name="Huang L."/>
            <person name="Wang Z.W."/>
            <person name="Zhao X."/>
            <person name="Zhong W.Y."/>
            <person name="Peng D.H."/>
            <person name="Ahmad S."/>
            <person name="Lan S."/>
            <person name="Zhang J.S."/>
            <person name="Tsai W.C."/>
            <person name="Van de Peer Y."/>
            <person name="Liu Z.J."/>
        </authorList>
    </citation>
    <scope>NUCLEOTIDE SEQUENCE</scope>
    <source>
        <strain evidence="7">CP</strain>
    </source>
</reference>
<evidence type="ECO:0000256" key="1">
    <source>
        <dbReference type="ARBA" id="ARBA00004141"/>
    </source>
</evidence>
<dbReference type="PANTHER" id="PTHR48140">
    <property type="entry name" value="FATTY ACID DESATURASE 4, CHLOROPLASTIC-RELATED"/>
    <property type="match status" value="1"/>
</dbReference>
<dbReference type="InterPro" id="IPR052864">
    <property type="entry name" value="Chloroplast_FAD_CarF"/>
</dbReference>
<accession>A0AAV9DVK5</accession>
<gene>
    <name evidence="7" type="ORF">QJS10_CPB11g01296</name>
</gene>
<dbReference type="InterPro" id="IPR019547">
    <property type="entry name" value="Lipid_desat"/>
</dbReference>
<dbReference type="PANTHER" id="PTHR48140:SF1">
    <property type="entry name" value="FATTY ACID DESATURASE 4, CHLOROPLASTIC-RELATED"/>
    <property type="match status" value="1"/>
</dbReference>
<feature type="domain" description="Lipid desaturase" evidence="6">
    <location>
        <begin position="90"/>
        <end position="115"/>
    </location>
</feature>
<dbReference type="Pfam" id="PF10520">
    <property type="entry name" value="Lipid_desat"/>
    <property type="match status" value="2"/>
</dbReference>
<keyword evidence="8" id="KW-1185">Reference proteome</keyword>
<feature type="domain" description="Lipid desaturase" evidence="6">
    <location>
        <begin position="116"/>
        <end position="226"/>
    </location>
</feature>
<evidence type="ECO:0000256" key="3">
    <source>
        <dbReference type="ARBA" id="ARBA00022692"/>
    </source>
</evidence>